<dbReference type="GeneID" id="24415629"/>
<feature type="region of interest" description="Disordered" evidence="1">
    <location>
        <begin position="331"/>
        <end position="356"/>
    </location>
</feature>
<proteinExistence type="predicted"/>
<keyword evidence="4" id="KW-1185">Reference proteome</keyword>
<dbReference type="PANTHER" id="PTHR13847">
    <property type="entry name" value="SARCOSINE DEHYDROGENASE-RELATED"/>
    <property type="match status" value="1"/>
</dbReference>
<evidence type="ECO:0000313" key="3">
    <source>
        <dbReference type="EMBL" id="EFQ35120.1"/>
    </source>
</evidence>
<gene>
    <name evidence="3" type="ORF">GLRG_10264</name>
</gene>
<reference evidence="4" key="1">
    <citation type="journal article" date="2012" name="Nat. Genet.">
        <title>Lifestyle transitions in plant pathogenic Colletotrichum fungi deciphered by genome and transcriptome analyses.</title>
        <authorList>
            <person name="O'Connell R.J."/>
            <person name="Thon M.R."/>
            <person name="Hacquard S."/>
            <person name="Amyotte S.G."/>
            <person name="Kleemann J."/>
            <person name="Torres M.F."/>
            <person name="Damm U."/>
            <person name="Buiate E.A."/>
            <person name="Epstein L."/>
            <person name="Alkan N."/>
            <person name="Altmueller J."/>
            <person name="Alvarado-Balderrama L."/>
            <person name="Bauser C.A."/>
            <person name="Becker C."/>
            <person name="Birren B.W."/>
            <person name="Chen Z."/>
            <person name="Choi J."/>
            <person name="Crouch J.A."/>
            <person name="Duvick J.P."/>
            <person name="Farman M.A."/>
            <person name="Gan P."/>
            <person name="Heiman D."/>
            <person name="Henrissat B."/>
            <person name="Howard R.J."/>
            <person name="Kabbage M."/>
            <person name="Koch C."/>
            <person name="Kracher B."/>
            <person name="Kubo Y."/>
            <person name="Law A.D."/>
            <person name="Lebrun M.-H."/>
            <person name="Lee Y.-H."/>
            <person name="Miyara I."/>
            <person name="Moore N."/>
            <person name="Neumann U."/>
            <person name="Nordstroem K."/>
            <person name="Panaccione D.G."/>
            <person name="Panstruga R."/>
            <person name="Place M."/>
            <person name="Proctor R.H."/>
            <person name="Prusky D."/>
            <person name="Rech G."/>
            <person name="Reinhardt R."/>
            <person name="Rollins J.A."/>
            <person name="Rounsley S."/>
            <person name="Schardl C.L."/>
            <person name="Schwartz D.C."/>
            <person name="Shenoy N."/>
            <person name="Shirasu K."/>
            <person name="Sikhakolli U.R."/>
            <person name="Stueber K."/>
            <person name="Sukno S.A."/>
            <person name="Sweigard J.A."/>
            <person name="Takano Y."/>
            <person name="Takahara H."/>
            <person name="Trail F."/>
            <person name="van der Does H.C."/>
            <person name="Voll L.M."/>
            <person name="Will I."/>
            <person name="Young S."/>
            <person name="Zeng Q."/>
            <person name="Zhang J."/>
            <person name="Zhou S."/>
            <person name="Dickman M.B."/>
            <person name="Schulze-Lefert P."/>
            <person name="Ver Loren van Themaat E."/>
            <person name="Ma L.-J."/>
            <person name="Vaillancourt L.J."/>
        </authorList>
    </citation>
    <scope>NUCLEOTIDE SEQUENCE [LARGE SCALE GENOMIC DNA]</scope>
    <source>
        <strain evidence="4">M1.001 / M2 / FGSC 10212</strain>
    </source>
</reference>
<dbReference type="Gene3D" id="3.50.50.60">
    <property type="entry name" value="FAD/NAD(P)-binding domain"/>
    <property type="match status" value="1"/>
</dbReference>
<protein>
    <submittedName>
        <fullName evidence="3">FAD dependent oxidoreductase</fullName>
    </submittedName>
</protein>
<feature type="domain" description="FAD dependent oxidoreductase" evidence="2">
    <location>
        <begin position="74"/>
        <end position="524"/>
    </location>
</feature>
<dbReference type="GO" id="GO:0005737">
    <property type="term" value="C:cytoplasm"/>
    <property type="evidence" value="ECO:0007669"/>
    <property type="project" value="TreeGrafter"/>
</dbReference>
<dbReference type="STRING" id="645133.E3QW86"/>
<name>E3QW86_COLGM</name>
<organism evidence="4">
    <name type="scientific">Colletotrichum graminicola (strain M1.001 / M2 / FGSC 10212)</name>
    <name type="common">Maize anthracnose fungus</name>
    <name type="synonym">Glomerella graminicola</name>
    <dbReference type="NCBI Taxonomy" id="645133"/>
    <lineage>
        <taxon>Eukaryota</taxon>
        <taxon>Fungi</taxon>
        <taxon>Dikarya</taxon>
        <taxon>Ascomycota</taxon>
        <taxon>Pezizomycotina</taxon>
        <taxon>Sordariomycetes</taxon>
        <taxon>Hypocreomycetidae</taxon>
        <taxon>Glomerellales</taxon>
        <taxon>Glomerellaceae</taxon>
        <taxon>Colletotrichum</taxon>
        <taxon>Colletotrichum graminicola species complex</taxon>
    </lineage>
</organism>
<dbReference type="OrthoDB" id="429143at2759"/>
<dbReference type="Proteomes" id="UP000008782">
    <property type="component" value="Unassembled WGS sequence"/>
</dbReference>
<evidence type="ECO:0000313" key="4">
    <source>
        <dbReference type="Proteomes" id="UP000008782"/>
    </source>
</evidence>
<dbReference type="HOGENOM" id="CLU_022730_2_1_1"/>
<dbReference type="PANTHER" id="PTHR13847:SF213">
    <property type="entry name" value="DEPENDENT OXIDOREDUCTASE, PUTATIVE-RELATED"/>
    <property type="match status" value="1"/>
</dbReference>
<dbReference type="Pfam" id="PF01266">
    <property type="entry name" value="DAO"/>
    <property type="match status" value="1"/>
</dbReference>
<dbReference type="InterPro" id="IPR036188">
    <property type="entry name" value="FAD/NAD-bd_sf"/>
</dbReference>
<sequence length="576" mass="61055">MGSVFSAIRSASKTVGAVVKLLLDLNRQYQALLVRVNTAPGLPHEKPSSPYWLDDPPFPELTDMRSEMLPREADVVIIGSGLTGVAVARSLFAAARGGGGGGGGDNGDGPKVVVLEARSLCAGATGRNGGHLKGSPHELFPRLARHFGKEGAARLTRFMLRTAEAVQEVGQAEGKEVAECRAVETVDFFLDDASFEDVKKQCEELRRWVPEFEVEVLGREETLARFGCDKGHVRGSLVYAAGALWPYRLVTAVWRELLDAHGGRLSLETGTAVEAVALDAVGGDKGRPYVVRTSRGAIRARHVVHATNAHAGQFLTGLRGKLTGLKGHMTAQRPAPVDPAHNGPGDGGSGGFRWKDGSAPGTRSWSVLYGGGSFDYVTQRPNGDVMLGGGFERSASEGVDMIGVWDDSGTDGLTIAHVSGVMNAVFGARWNGDVIRSWSGILGFTGDLAPFVGRVPASLTGANATLNSSLGAGGMRRAKTQKVFEDLDVKESDAAGWKGAEVGEWVSAGYNGDGMVWAWLCGTALGVMVAGKEHVVLEKRDGFPGGRLAEWFPAELLITEARVKKADLTNLVDEIM</sequence>
<dbReference type="eggNOG" id="ENOG502QRBS">
    <property type="taxonomic scope" value="Eukaryota"/>
</dbReference>
<evidence type="ECO:0000259" key="2">
    <source>
        <dbReference type="Pfam" id="PF01266"/>
    </source>
</evidence>
<dbReference type="AlphaFoldDB" id="E3QW86"/>
<dbReference type="Gene3D" id="3.30.9.10">
    <property type="entry name" value="D-Amino Acid Oxidase, subunit A, domain 2"/>
    <property type="match status" value="1"/>
</dbReference>
<dbReference type="InterPro" id="IPR006076">
    <property type="entry name" value="FAD-dep_OxRdtase"/>
</dbReference>
<dbReference type="SUPFAM" id="SSF51905">
    <property type="entry name" value="FAD/NAD(P)-binding domain"/>
    <property type="match status" value="1"/>
</dbReference>
<dbReference type="RefSeq" id="XP_008099140.1">
    <property type="nucleotide sequence ID" value="XM_008100949.1"/>
</dbReference>
<accession>E3QW86</accession>
<dbReference type="VEuPathDB" id="FungiDB:GLRG_10264"/>
<dbReference type="EMBL" id="GG697388">
    <property type="protein sequence ID" value="EFQ35120.1"/>
    <property type="molecule type" value="Genomic_DNA"/>
</dbReference>
<evidence type="ECO:0000256" key="1">
    <source>
        <dbReference type="SAM" id="MobiDB-lite"/>
    </source>
</evidence>